<keyword evidence="1" id="KW-0175">Coiled coil</keyword>
<evidence type="ECO:0000313" key="2">
    <source>
        <dbReference type="EMBL" id="WEK52936.1"/>
    </source>
</evidence>
<reference evidence="2" key="1">
    <citation type="submission" date="2023-03" db="EMBL/GenBank/DDBJ databases">
        <title>Andean soil-derived lignocellulolytic bacterial consortium as a source of novel taxa and putative plastic-active enzymes.</title>
        <authorList>
            <person name="Diaz-Garcia L."/>
            <person name="Chuvochina M."/>
            <person name="Feuerriegel G."/>
            <person name="Bunk B."/>
            <person name="Sproer C."/>
            <person name="Streit W.R."/>
            <person name="Rodriguez L.M."/>
            <person name="Overmann J."/>
            <person name="Jimenez D.J."/>
        </authorList>
    </citation>
    <scope>NUCLEOTIDE SEQUENCE</scope>
    <source>
        <strain evidence="2">MAG 2441</strain>
    </source>
</reference>
<feature type="coiled-coil region" evidence="1">
    <location>
        <begin position="85"/>
        <end position="112"/>
    </location>
</feature>
<keyword evidence="3" id="KW-1185">Reference proteome</keyword>
<proteinExistence type="predicted"/>
<accession>A0AA95ETV6</accession>
<sequence>MESNENEDSRPRPQKLQGLVNFYQVAVSIFTANSPERFFLGKQYEDGDGLSNIRGASYTVEINFALHTPEGVITVEESLSMKLRHLDAEELLSRLKNELALIKKRLDQQKKLDDAY</sequence>
<gene>
    <name evidence="2" type="ORF">P0Y55_10005</name>
</gene>
<evidence type="ECO:0000256" key="1">
    <source>
        <dbReference type="SAM" id="Coils"/>
    </source>
</evidence>
<name>A0AA95ETV6_9BACL</name>
<dbReference type="AlphaFoldDB" id="A0AA95ETV6"/>
<organism evidence="2 3">
    <name type="scientific">Candidatus Cohnella colombiensis</name>
    <dbReference type="NCBI Taxonomy" id="3121368"/>
    <lineage>
        <taxon>Bacteria</taxon>
        <taxon>Bacillati</taxon>
        <taxon>Bacillota</taxon>
        <taxon>Bacilli</taxon>
        <taxon>Bacillales</taxon>
        <taxon>Paenibacillaceae</taxon>
        <taxon>Cohnella</taxon>
    </lineage>
</organism>
<protein>
    <submittedName>
        <fullName evidence="2">Uncharacterized protein</fullName>
    </submittedName>
</protein>
<dbReference type="EMBL" id="CP119317">
    <property type="protein sequence ID" value="WEK52936.1"/>
    <property type="molecule type" value="Genomic_DNA"/>
</dbReference>
<evidence type="ECO:0000313" key="3">
    <source>
        <dbReference type="Proteomes" id="UP001178662"/>
    </source>
</evidence>
<dbReference type="Proteomes" id="UP001178662">
    <property type="component" value="Chromosome"/>
</dbReference>